<keyword evidence="8" id="KW-0732">Signal</keyword>
<evidence type="ECO:0000256" key="4">
    <source>
        <dbReference type="ARBA" id="ARBA00022801"/>
    </source>
</evidence>
<dbReference type="GO" id="GO:0000328">
    <property type="term" value="C:fungal-type vacuole lumen"/>
    <property type="evidence" value="ECO:0007669"/>
    <property type="project" value="TreeGrafter"/>
</dbReference>
<dbReference type="Proteomes" id="UP000053989">
    <property type="component" value="Unassembled WGS sequence"/>
</dbReference>
<dbReference type="OrthoDB" id="3064516at2759"/>
<keyword evidence="5 7" id="KW-0862">Zinc</keyword>
<feature type="active site" evidence="6">
    <location>
        <position position="136"/>
    </location>
</feature>
<dbReference type="FunCoup" id="A0A0C3E7L6">
    <property type="interactions" value="8"/>
</dbReference>
<dbReference type="PIRSF" id="PIRSF037217">
    <property type="entry name" value="Carboxypeptidase_S"/>
    <property type="match status" value="1"/>
</dbReference>
<accession>A0A0C3E7L6</accession>
<dbReference type="Gene3D" id="3.30.70.360">
    <property type="match status" value="1"/>
</dbReference>
<evidence type="ECO:0000256" key="8">
    <source>
        <dbReference type="SAM" id="SignalP"/>
    </source>
</evidence>
<dbReference type="PROSITE" id="PS00759">
    <property type="entry name" value="ARGE_DAPE_CPG2_2"/>
    <property type="match status" value="1"/>
</dbReference>
<feature type="binding site" evidence="7">
    <location>
        <position position="169"/>
    </location>
    <ligand>
        <name>Zn(2+)</name>
        <dbReference type="ChEBI" id="CHEBI:29105"/>
        <label>2</label>
    </ligand>
</feature>
<dbReference type="PANTHER" id="PTHR45962:SF1">
    <property type="entry name" value="N-FATTY-ACYL-AMINO ACID SYNTHASE_HYDROLASE PM20D1"/>
    <property type="match status" value="1"/>
</dbReference>
<dbReference type="InterPro" id="IPR017141">
    <property type="entry name" value="Pept_M20_carboxypep"/>
</dbReference>
<feature type="domain" description="Peptidase M20 dimerisation" evidence="9">
    <location>
        <begin position="252"/>
        <end position="390"/>
    </location>
</feature>
<dbReference type="Gene3D" id="3.40.630.10">
    <property type="entry name" value="Zn peptidases"/>
    <property type="match status" value="1"/>
</dbReference>
<dbReference type="AlphaFoldDB" id="A0A0C3E7L6"/>
<proteinExistence type="inferred from homology"/>
<feature type="active site" description="Proton acceptor" evidence="6">
    <location>
        <position position="203"/>
    </location>
</feature>
<dbReference type="PANTHER" id="PTHR45962">
    <property type="entry name" value="N-FATTY-ACYL-AMINO ACID SYNTHASE/HYDROLASE PM20D1"/>
    <property type="match status" value="1"/>
</dbReference>
<organism evidence="10 11">
    <name type="scientific">Scleroderma citrinum Foug A</name>
    <dbReference type="NCBI Taxonomy" id="1036808"/>
    <lineage>
        <taxon>Eukaryota</taxon>
        <taxon>Fungi</taxon>
        <taxon>Dikarya</taxon>
        <taxon>Basidiomycota</taxon>
        <taxon>Agaricomycotina</taxon>
        <taxon>Agaricomycetes</taxon>
        <taxon>Agaricomycetidae</taxon>
        <taxon>Boletales</taxon>
        <taxon>Sclerodermatineae</taxon>
        <taxon>Sclerodermataceae</taxon>
        <taxon>Scleroderma</taxon>
    </lineage>
</organism>
<comment type="similarity">
    <text evidence="1">Belongs to the peptidase M20A family.</text>
</comment>
<feature type="binding site" evidence="7">
    <location>
        <position position="232"/>
    </location>
    <ligand>
        <name>Zn(2+)</name>
        <dbReference type="ChEBI" id="CHEBI:29105"/>
        <label>2</label>
    </ligand>
</feature>
<feature type="binding site" evidence="7">
    <location>
        <position position="169"/>
    </location>
    <ligand>
        <name>Zn(2+)</name>
        <dbReference type="ChEBI" id="CHEBI:29105"/>
        <label>1</label>
    </ligand>
</feature>
<dbReference type="SUPFAM" id="SSF53187">
    <property type="entry name" value="Zn-dependent exopeptidases"/>
    <property type="match status" value="1"/>
</dbReference>
<evidence type="ECO:0000256" key="2">
    <source>
        <dbReference type="ARBA" id="ARBA00022670"/>
    </source>
</evidence>
<dbReference type="InParanoid" id="A0A0C3E7L6"/>
<keyword evidence="11" id="KW-1185">Reference proteome</keyword>
<dbReference type="STRING" id="1036808.A0A0C3E7L6"/>
<dbReference type="Pfam" id="PF01546">
    <property type="entry name" value="Peptidase_M20"/>
    <property type="match status" value="1"/>
</dbReference>
<dbReference type="InterPro" id="IPR047177">
    <property type="entry name" value="Pept_M20A"/>
</dbReference>
<evidence type="ECO:0000259" key="9">
    <source>
        <dbReference type="Pfam" id="PF07687"/>
    </source>
</evidence>
<evidence type="ECO:0000256" key="1">
    <source>
        <dbReference type="ARBA" id="ARBA00006247"/>
    </source>
</evidence>
<evidence type="ECO:0000256" key="7">
    <source>
        <dbReference type="PIRSR" id="PIRSR037217-2"/>
    </source>
</evidence>
<dbReference type="GO" id="GO:0004181">
    <property type="term" value="F:metallocarboxypeptidase activity"/>
    <property type="evidence" value="ECO:0007669"/>
    <property type="project" value="InterPro"/>
</dbReference>
<sequence length="539" mass="59290">MLLSVLHLALNFLLGHQPTTSPCPQWDALHPQSHARLDAELENTYASEHFKLRTYEVHSGAIRIPTESFDDSGPVEEDPVWNTFADFHEYLERVFPLVYAKLEVTKVNTYGLVYHWKGSTDLRTCLWNGILTCSPDVVPVDPSTISQWKYPPYSGHYDGTWIWGRGACDNKAGLIKRLVTVDTLLKHGFSPARTIVIAFGFDEEATGKRGAGHIAKYLEESYGRDGFALILDEGGRISNFGNGLYIASPMLSEKGYLDVRVEITSAGGHSSLPPEHTSIGLLAHAISAIEANPHVPQLLRNGTHFTSVQCLAEHSPLFPDSLRSLARRAVMDDSALSKLTAALANLSPMMKATMTTTQAVDVIEGGIKVNALPERASAIVNYRIAEHRSDQRIIGVLSPVAALHDLTLKAFGGTISTRSSGELVLSVAYDSALEPSPVTPAEYGPYSILGGTVKATMMTSTLYNAAEVIMVPSLLLGRPLHTMYYWNLTKHIFRFALVTEADKYSSMHTINEAMRAEAMIEGIRFLTKFILNLDMSFLP</sequence>
<evidence type="ECO:0000313" key="11">
    <source>
        <dbReference type="Proteomes" id="UP000053989"/>
    </source>
</evidence>
<name>A0A0C3E7L6_9AGAM</name>
<dbReference type="HOGENOM" id="CLU_021802_11_0_1"/>
<dbReference type="InterPro" id="IPR011650">
    <property type="entry name" value="Peptidase_M20_dimer"/>
</dbReference>
<dbReference type="EMBL" id="KN822031">
    <property type="protein sequence ID" value="KIM64016.1"/>
    <property type="molecule type" value="Genomic_DNA"/>
</dbReference>
<keyword evidence="2" id="KW-0645">Protease</keyword>
<dbReference type="InterPro" id="IPR036264">
    <property type="entry name" value="Bact_exopeptidase_dim_dom"/>
</dbReference>
<dbReference type="InterPro" id="IPR002933">
    <property type="entry name" value="Peptidase_M20"/>
</dbReference>
<keyword evidence="4" id="KW-0378">Hydrolase</keyword>
<feature type="binding site" evidence="7">
    <location>
        <position position="204"/>
    </location>
    <ligand>
        <name>Zn(2+)</name>
        <dbReference type="ChEBI" id="CHEBI:29105"/>
        <label>1</label>
    </ligand>
</feature>
<reference evidence="10 11" key="1">
    <citation type="submission" date="2014-04" db="EMBL/GenBank/DDBJ databases">
        <authorList>
            <consortium name="DOE Joint Genome Institute"/>
            <person name="Kuo A."/>
            <person name="Kohler A."/>
            <person name="Nagy L.G."/>
            <person name="Floudas D."/>
            <person name="Copeland A."/>
            <person name="Barry K.W."/>
            <person name="Cichocki N."/>
            <person name="Veneault-Fourrey C."/>
            <person name="LaButti K."/>
            <person name="Lindquist E.A."/>
            <person name="Lipzen A."/>
            <person name="Lundell T."/>
            <person name="Morin E."/>
            <person name="Murat C."/>
            <person name="Sun H."/>
            <person name="Tunlid A."/>
            <person name="Henrissat B."/>
            <person name="Grigoriev I.V."/>
            <person name="Hibbett D.S."/>
            <person name="Martin F."/>
            <person name="Nordberg H.P."/>
            <person name="Cantor M.N."/>
            <person name="Hua S.X."/>
        </authorList>
    </citation>
    <scope>NUCLEOTIDE SEQUENCE [LARGE SCALE GENOMIC DNA]</scope>
    <source>
        <strain evidence="10 11">Foug A</strain>
    </source>
</reference>
<evidence type="ECO:0000256" key="5">
    <source>
        <dbReference type="ARBA" id="ARBA00022833"/>
    </source>
</evidence>
<protein>
    <recommendedName>
        <fullName evidence="9">Peptidase M20 dimerisation domain-containing protein</fullName>
    </recommendedName>
</protein>
<feature type="signal peptide" evidence="8">
    <location>
        <begin position="1"/>
        <end position="15"/>
    </location>
</feature>
<evidence type="ECO:0000256" key="6">
    <source>
        <dbReference type="PIRSR" id="PIRSR037217-1"/>
    </source>
</evidence>
<dbReference type="Pfam" id="PF07687">
    <property type="entry name" value="M20_dimer"/>
    <property type="match status" value="1"/>
</dbReference>
<dbReference type="GO" id="GO:0051603">
    <property type="term" value="P:proteolysis involved in protein catabolic process"/>
    <property type="evidence" value="ECO:0007669"/>
    <property type="project" value="TreeGrafter"/>
</dbReference>
<evidence type="ECO:0000256" key="3">
    <source>
        <dbReference type="ARBA" id="ARBA00022723"/>
    </source>
</evidence>
<gene>
    <name evidence="10" type="ORF">SCLCIDRAFT_1169859</name>
</gene>
<dbReference type="CDD" id="cd05674">
    <property type="entry name" value="M20_yscS"/>
    <property type="match status" value="1"/>
</dbReference>
<reference evidence="11" key="2">
    <citation type="submission" date="2015-01" db="EMBL/GenBank/DDBJ databases">
        <title>Evolutionary Origins and Diversification of the Mycorrhizal Mutualists.</title>
        <authorList>
            <consortium name="DOE Joint Genome Institute"/>
            <consortium name="Mycorrhizal Genomics Consortium"/>
            <person name="Kohler A."/>
            <person name="Kuo A."/>
            <person name="Nagy L.G."/>
            <person name="Floudas D."/>
            <person name="Copeland A."/>
            <person name="Barry K.W."/>
            <person name="Cichocki N."/>
            <person name="Veneault-Fourrey C."/>
            <person name="LaButti K."/>
            <person name="Lindquist E.A."/>
            <person name="Lipzen A."/>
            <person name="Lundell T."/>
            <person name="Morin E."/>
            <person name="Murat C."/>
            <person name="Riley R."/>
            <person name="Ohm R."/>
            <person name="Sun H."/>
            <person name="Tunlid A."/>
            <person name="Henrissat B."/>
            <person name="Grigoriev I.V."/>
            <person name="Hibbett D.S."/>
            <person name="Martin F."/>
        </authorList>
    </citation>
    <scope>NUCLEOTIDE SEQUENCE [LARGE SCALE GENOMIC DNA]</scope>
    <source>
        <strain evidence="11">Foug A</strain>
    </source>
</reference>
<dbReference type="InterPro" id="IPR001261">
    <property type="entry name" value="ArgE/DapE_CS"/>
</dbReference>
<dbReference type="SUPFAM" id="SSF55031">
    <property type="entry name" value="Bacterial exopeptidase dimerisation domain"/>
    <property type="match status" value="1"/>
</dbReference>
<feature type="binding site" evidence="7">
    <location>
        <position position="508"/>
    </location>
    <ligand>
        <name>Zn(2+)</name>
        <dbReference type="ChEBI" id="CHEBI:29105"/>
        <label>1</label>
    </ligand>
</feature>
<feature type="chain" id="PRO_5012994801" description="Peptidase M20 dimerisation domain-containing protein" evidence="8">
    <location>
        <begin position="16"/>
        <end position="539"/>
    </location>
</feature>
<dbReference type="GO" id="GO:0046872">
    <property type="term" value="F:metal ion binding"/>
    <property type="evidence" value="ECO:0007669"/>
    <property type="project" value="UniProtKB-KW"/>
</dbReference>
<keyword evidence="3 7" id="KW-0479">Metal-binding</keyword>
<evidence type="ECO:0000313" key="10">
    <source>
        <dbReference type="EMBL" id="KIM64016.1"/>
    </source>
</evidence>